<dbReference type="InterPro" id="IPR011761">
    <property type="entry name" value="ATP-grasp"/>
</dbReference>
<feature type="domain" description="ATP-grasp" evidence="2">
    <location>
        <begin position="120"/>
        <end position="317"/>
    </location>
</feature>
<dbReference type="Proteomes" id="UP000474565">
    <property type="component" value="Unassembled WGS sequence"/>
</dbReference>
<gene>
    <name evidence="3" type="ORF">GTP44_02825</name>
</gene>
<reference evidence="3 4" key="1">
    <citation type="submission" date="2019-12" db="EMBL/GenBank/DDBJ databases">
        <title>Novel species isolated from a subtropical stream in China.</title>
        <authorList>
            <person name="Lu H."/>
        </authorList>
    </citation>
    <scope>NUCLEOTIDE SEQUENCE [LARGE SCALE GENOMIC DNA]</scope>
    <source>
        <strain evidence="3 4">FT50W</strain>
    </source>
</reference>
<dbReference type="PROSITE" id="PS50975">
    <property type="entry name" value="ATP_GRASP"/>
    <property type="match status" value="1"/>
</dbReference>
<keyword evidence="3" id="KW-0436">Ligase</keyword>
<dbReference type="Gene3D" id="3.30.470.20">
    <property type="entry name" value="ATP-grasp fold, B domain"/>
    <property type="match status" value="1"/>
</dbReference>
<evidence type="ECO:0000313" key="3">
    <source>
        <dbReference type="EMBL" id="MYM80896.1"/>
    </source>
</evidence>
<dbReference type="SUPFAM" id="SSF56059">
    <property type="entry name" value="Glutathione synthetase ATP-binding domain-like"/>
    <property type="match status" value="1"/>
</dbReference>
<dbReference type="GO" id="GO:0016874">
    <property type="term" value="F:ligase activity"/>
    <property type="evidence" value="ECO:0007669"/>
    <property type="project" value="UniProtKB-KW"/>
</dbReference>
<accession>A0A6L8MGP7</accession>
<organism evidence="3 4">
    <name type="scientific">Duganella lactea</name>
    <dbReference type="NCBI Taxonomy" id="2692173"/>
    <lineage>
        <taxon>Bacteria</taxon>
        <taxon>Pseudomonadati</taxon>
        <taxon>Pseudomonadota</taxon>
        <taxon>Betaproteobacteria</taxon>
        <taxon>Burkholderiales</taxon>
        <taxon>Oxalobacteraceae</taxon>
        <taxon>Telluria group</taxon>
        <taxon>Duganella</taxon>
    </lineage>
</organism>
<dbReference type="GO" id="GO:0005524">
    <property type="term" value="F:ATP binding"/>
    <property type="evidence" value="ECO:0007669"/>
    <property type="project" value="UniProtKB-UniRule"/>
</dbReference>
<keyword evidence="1" id="KW-0067">ATP-binding</keyword>
<protein>
    <submittedName>
        <fullName evidence="3">Carboxylate--amine ligase</fullName>
    </submittedName>
</protein>
<evidence type="ECO:0000259" key="2">
    <source>
        <dbReference type="PROSITE" id="PS50975"/>
    </source>
</evidence>
<dbReference type="EMBL" id="WWCP01000002">
    <property type="protein sequence ID" value="MYM80896.1"/>
    <property type="molecule type" value="Genomic_DNA"/>
</dbReference>
<proteinExistence type="predicted"/>
<evidence type="ECO:0000256" key="1">
    <source>
        <dbReference type="PROSITE-ProRule" id="PRU00409"/>
    </source>
</evidence>
<dbReference type="GO" id="GO:0046872">
    <property type="term" value="F:metal ion binding"/>
    <property type="evidence" value="ECO:0007669"/>
    <property type="project" value="InterPro"/>
</dbReference>
<comment type="caution">
    <text evidence="3">The sequence shown here is derived from an EMBL/GenBank/DDBJ whole genome shotgun (WGS) entry which is preliminary data.</text>
</comment>
<name>A0A6L8MGP7_9BURK</name>
<dbReference type="RefSeq" id="WP_161018239.1">
    <property type="nucleotide sequence ID" value="NZ_WWCP01000002.1"/>
</dbReference>
<evidence type="ECO:0000313" key="4">
    <source>
        <dbReference type="Proteomes" id="UP000474565"/>
    </source>
</evidence>
<dbReference type="AlphaFoldDB" id="A0A6L8MGP7"/>
<sequence length="406" mass="45447">MPDNLLPAVVLGIDTPIGLAIIRDLGRRGVPVYGIARSAEALGLRSRYLKRGLLRAGDGTAGVVAQLRQLYEEIGEACLFAISETDINALNAERAHLQGYRLLFASAEAMALVLDKTATYAVAERVGIHVPRTLQPASLEHATAEVGKLRYPVVLKWADPNGVAPPLKQAGLLLDKVHYCADAAALLAYLRPYQAAGLYPLVQEYCAGYGLGQFILMRDGQPHYLFQHRRLHEWPPEGGVSTVCQSLPLSQHMEQMRRSVALLRALRWEGVAMVEYRHDPVTGQSALMEVNGRFWGSLPLACHAGAAFPWLLYQLHGLHRPVWQTPYRAGLRCRFMLPETRRLLRVLGRRGGAAEFASYLIDFARPGTRYYVHDWRDPGPLWADVTQMLWRALHNLPGMRRHRIDF</sequence>
<keyword evidence="1" id="KW-0547">Nucleotide-binding</keyword>